<dbReference type="OrthoDB" id="1435636at2759"/>
<dbReference type="InterPro" id="IPR036691">
    <property type="entry name" value="Endo/exonu/phosph_ase_sf"/>
</dbReference>
<name>A0A834HFF5_RHOSS</name>
<evidence type="ECO:0000259" key="1">
    <source>
        <dbReference type="Pfam" id="PF03372"/>
    </source>
</evidence>
<proteinExistence type="predicted"/>
<dbReference type="PANTHER" id="PTHR31286:SF99">
    <property type="entry name" value="DUF4283 DOMAIN-CONTAINING PROTEIN"/>
    <property type="match status" value="1"/>
</dbReference>
<accession>A0A834HFF5</accession>
<dbReference type="PANTHER" id="PTHR31286">
    <property type="entry name" value="GLYCINE-RICH CELL WALL STRUCTURAL PROTEIN 1.8-LIKE"/>
    <property type="match status" value="1"/>
</dbReference>
<dbReference type="InterPro" id="IPR005135">
    <property type="entry name" value="Endo/exonuclease/phosphatase"/>
</dbReference>
<evidence type="ECO:0000313" key="3">
    <source>
        <dbReference type="EMBL" id="KAF7152148.1"/>
    </source>
</evidence>
<dbReference type="EMBL" id="WJXA01000001">
    <property type="protein sequence ID" value="KAF7152148.1"/>
    <property type="molecule type" value="Genomic_DNA"/>
</dbReference>
<dbReference type="InterPro" id="IPR025558">
    <property type="entry name" value="DUF4283"/>
</dbReference>
<evidence type="ECO:0000259" key="2">
    <source>
        <dbReference type="Pfam" id="PF14111"/>
    </source>
</evidence>
<protein>
    <recommendedName>
        <fullName evidence="5">DUF4283 domain-containing protein</fullName>
    </recommendedName>
</protein>
<comment type="caution">
    <text evidence="3">The sequence shown here is derived from an EMBL/GenBank/DDBJ whole genome shotgun (WGS) entry which is preliminary data.</text>
</comment>
<gene>
    <name evidence="3" type="ORF">RHSIM_Rhsim01G0276400</name>
</gene>
<dbReference type="Pfam" id="PF03372">
    <property type="entry name" value="Exo_endo_phos"/>
    <property type="match status" value="1"/>
</dbReference>
<evidence type="ECO:0008006" key="5">
    <source>
        <dbReference type="Google" id="ProtNLM"/>
    </source>
</evidence>
<dbReference type="AlphaFoldDB" id="A0A834HFF5"/>
<dbReference type="Gene3D" id="3.60.10.10">
    <property type="entry name" value="Endonuclease/exonuclease/phosphatase"/>
    <property type="match status" value="1"/>
</dbReference>
<feature type="domain" description="Endonuclease/exonuclease/phosphatase" evidence="1">
    <location>
        <begin position="340"/>
        <end position="476"/>
    </location>
</feature>
<dbReference type="Pfam" id="PF14111">
    <property type="entry name" value="DUF4283"/>
    <property type="match status" value="1"/>
</dbReference>
<reference evidence="3" key="1">
    <citation type="submission" date="2019-11" db="EMBL/GenBank/DDBJ databases">
        <authorList>
            <person name="Liu Y."/>
            <person name="Hou J."/>
            <person name="Li T.-Q."/>
            <person name="Guan C.-H."/>
            <person name="Wu X."/>
            <person name="Wu H.-Z."/>
            <person name="Ling F."/>
            <person name="Zhang R."/>
            <person name="Shi X.-G."/>
            <person name="Ren J.-P."/>
            <person name="Chen E.-F."/>
            <person name="Sun J.-M."/>
        </authorList>
    </citation>
    <scope>NUCLEOTIDE SEQUENCE</scope>
    <source>
        <strain evidence="3">Adult_tree_wgs_1</strain>
        <tissue evidence="3">Leaves</tissue>
    </source>
</reference>
<dbReference type="SUPFAM" id="SSF56219">
    <property type="entry name" value="DNase I-like"/>
    <property type="match status" value="1"/>
</dbReference>
<organism evidence="3 4">
    <name type="scientific">Rhododendron simsii</name>
    <name type="common">Sims's rhododendron</name>
    <dbReference type="NCBI Taxonomy" id="118357"/>
    <lineage>
        <taxon>Eukaryota</taxon>
        <taxon>Viridiplantae</taxon>
        <taxon>Streptophyta</taxon>
        <taxon>Embryophyta</taxon>
        <taxon>Tracheophyta</taxon>
        <taxon>Spermatophyta</taxon>
        <taxon>Magnoliopsida</taxon>
        <taxon>eudicotyledons</taxon>
        <taxon>Gunneridae</taxon>
        <taxon>Pentapetalae</taxon>
        <taxon>asterids</taxon>
        <taxon>Ericales</taxon>
        <taxon>Ericaceae</taxon>
        <taxon>Ericoideae</taxon>
        <taxon>Rhodoreae</taxon>
        <taxon>Rhododendron</taxon>
    </lineage>
</organism>
<feature type="domain" description="DUF4283" evidence="2">
    <location>
        <begin position="84"/>
        <end position="165"/>
    </location>
</feature>
<keyword evidence="4" id="KW-1185">Reference proteome</keyword>
<evidence type="ECO:0000313" key="4">
    <source>
        <dbReference type="Proteomes" id="UP000626092"/>
    </source>
</evidence>
<sequence>MPLIHLKANTNTTPCPEDSSLVVLNFKVAHPEPGGVEKGSSWRDKVAPLGVTKSRMQLRYFPPVVDGERVRVSPPSVVELQGVEKWKDCLVGHFVDKKIPFLTIKSIAFRRWANYGLVDVLSNEKGFYFFQFGSAEVCRQIVETGPWHFGSRLMVLQIWNADIDYEKEVLAKLPMWIQLYSVPLQVWTAAGLSYIASSVGKHLYADEMTETAKRISYAKICVEVDVVSLPHSVDLLTASGKTVSIAIKYPWRPAKCVSCNVFGHSEMQATVVAEVIIDSEVLVNKEAMVIANVVTVSNSSKDIRESSLYAALPNELGIVESKIRQENLAVSIKKSQPAGWDYVHNIGTGSVARIIVAWDTQVGSRRQLWDDLRSGIGSVGGQPWIVVGDFNVVRWQHEKSNPHHFDTIATGDFNKYMEDIEMEDLNSKGLRFTWSNKQAGAGHCSCRLDRALVNSYWQNVFTESQVAVLVSGASDHSLLLSWNCPMDKVGSPTFILYEKLRRLKPCLRNFNGEYYSDIQNSVLVAKEELSSIQNRCA</sequence>
<dbReference type="GO" id="GO:0003824">
    <property type="term" value="F:catalytic activity"/>
    <property type="evidence" value="ECO:0007669"/>
    <property type="project" value="InterPro"/>
</dbReference>
<dbReference type="InterPro" id="IPR040256">
    <property type="entry name" value="At4g02000-like"/>
</dbReference>
<dbReference type="Proteomes" id="UP000626092">
    <property type="component" value="Unassembled WGS sequence"/>
</dbReference>